<keyword evidence="3" id="KW-1185">Reference proteome</keyword>
<keyword evidence="1" id="KW-0472">Membrane</keyword>
<evidence type="ECO:0000313" key="2">
    <source>
        <dbReference type="EMBL" id="MBG9378226.1"/>
    </source>
</evidence>
<dbReference type="RefSeq" id="WP_196992269.1">
    <property type="nucleotide sequence ID" value="NZ_JADWYR010000002.1"/>
</dbReference>
<dbReference type="Proteomes" id="UP000628448">
    <property type="component" value="Unassembled WGS sequence"/>
</dbReference>
<comment type="caution">
    <text evidence="2">The sequence shown here is derived from an EMBL/GenBank/DDBJ whole genome shotgun (WGS) entry which is preliminary data.</text>
</comment>
<keyword evidence="1" id="KW-0812">Transmembrane</keyword>
<protein>
    <submittedName>
        <fullName evidence="2">Uncharacterized protein</fullName>
    </submittedName>
</protein>
<reference evidence="2" key="1">
    <citation type="submission" date="2020-11" db="EMBL/GenBank/DDBJ databases">
        <title>Bacterial whole genome sequence for Panacibacter sp. DH6.</title>
        <authorList>
            <person name="Le V."/>
            <person name="Ko S."/>
            <person name="Ahn C.-Y."/>
            <person name="Oh H.-M."/>
        </authorList>
    </citation>
    <scope>NUCLEOTIDE SEQUENCE</scope>
    <source>
        <strain evidence="2">DH6</strain>
    </source>
</reference>
<dbReference type="AlphaFoldDB" id="A0A931GZH3"/>
<gene>
    <name evidence="2" type="ORF">I5907_18450</name>
</gene>
<accession>A0A931GZH3</accession>
<feature type="transmembrane region" description="Helical" evidence="1">
    <location>
        <begin position="42"/>
        <end position="60"/>
    </location>
</feature>
<organism evidence="2 3">
    <name type="scientific">Panacibacter microcysteis</name>
    <dbReference type="NCBI Taxonomy" id="2793269"/>
    <lineage>
        <taxon>Bacteria</taxon>
        <taxon>Pseudomonadati</taxon>
        <taxon>Bacteroidota</taxon>
        <taxon>Chitinophagia</taxon>
        <taxon>Chitinophagales</taxon>
        <taxon>Chitinophagaceae</taxon>
        <taxon>Panacibacter</taxon>
    </lineage>
</organism>
<proteinExistence type="predicted"/>
<keyword evidence="1" id="KW-1133">Transmembrane helix</keyword>
<sequence length="65" mass="7482">MLVRKIIATGTNLQLFLRSFIRESKRLIYSMEEPFYRTGNPMAFAIALGVCLGTLIFVMLKNQVR</sequence>
<name>A0A931GZH3_9BACT</name>
<evidence type="ECO:0000256" key="1">
    <source>
        <dbReference type="SAM" id="Phobius"/>
    </source>
</evidence>
<dbReference type="EMBL" id="JADWYR010000002">
    <property type="protein sequence ID" value="MBG9378226.1"/>
    <property type="molecule type" value="Genomic_DNA"/>
</dbReference>
<evidence type="ECO:0000313" key="3">
    <source>
        <dbReference type="Proteomes" id="UP000628448"/>
    </source>
</evidence>